<keyword evidence="1" id="KW-0732">Signal</keyword>
<accession>A0A8J3FGB3</accession>
<sequence>MTRKRARRGLVTAAISVTILPCAPLPVHASGRMSAELSGAITVVGDAAPDRFDVLAYPVDSDNAVARGQVTGDGRFTVAGVAPGRYRLQADTWRGRGFGTLWWPGTHDPAQATVFTVADDGPVAVPTMTVPVGAVEGRITSQGGEPVKRAPVFLDATYGRPGSGPADLERASTGSDGRYRFATVIGGGYKVGTGMRFSDDEDTVVTQWLPGRWVRARADTVAVEAGQTTVVDQRQLPLPRAAVVSGRLTVTGGASATEFAVWPVDHYAWRGPVAADGSFELSPLPPGEYQFSVSSGNAAAWLPGGGLHRPTEWLTIDAGEHRVLDPLHLSVGRISGRLTTRTAGVPPYGAHALLHRVAPDGSTDPAVPLTRQARVADDDGNFDFAAVAPGRYKISVRLRGGPTAKPHQWVPGRRTPTDARVFTVGIGDHLIVPDEVVLPRKP</sequence>
<keyword evidence="3" id="KW-1185">Reference proteome</keyword>
<dbReference type="GO" id="GO:0030246">
    <property type="term" value="F:carbohydrate binding"/>
    <property type="evidence" value="ECO:0007669"/>
    <property type="project" value="InterPro"/>
</dbReference>
<gene>
    <name evidence="2" type="ORF">GCM10010124_16120</name>
</gene>
<evidence type="ECO:0000256" key="1">
    <source>
        <dbReference type="SAM" id="SignalP"/>
    </source>
</evidence>
<evidence type="ECO:0008006" key="4">
    <source>
        <dbReference type="Google" id="ProtNLM"/>
    </source>
</evidence>
<evidence type="ECO:0000313" key="2">
    <source>
        <dbReference type="EMBL" id="GGK24380.1"/>
    </source>
</evidence>
<feature type="chain" id="PRO_5035188503" description="Alpha-amylase" evidence="1">
    <location>
        <begin position="30"/>
        <end position="442"/>
    </location>
</feature>
<feature type="signal peptide" evidence="1">
    <location>
        <begin position="1"/>
        <end position="29"/>
    </location>
</feature>
<dbReference type="AlphaFoldDB" id="A0A8J3FGB3"/>
<dbReference type="Proteomes" id="UP000662200">
    <property type="component" value="Unassembled WGS sequence"/>
</dbReference>
<protein>
    <recommendedName>
        <fullName evidence="4">Alpha-amylase</fullName>
    </recommendedName>
</protein>
<dbReference type="SUPFAM" id="SSF49452">
    <property type="entry name" value="Starch-binding domain-like"/>
    <property type="match status" value="1"/>
</dbReference>
<comment type="caution">
    <text evidence="2">The sequence shown here is derived from an EMBL/GenBank/DDBJ whole genome shotgun (WGS) entry which is preliminary data.</text>
</comment>
<proteinExistence type="predicted"/>
<dbReference type="EMBL" id="BMQC01000004">
    <property type="protein sequence ID" value="GGK24380.1"/>
    <property type="molecule type" value="Genomic_DNA"/>
</dbReference>
<reference evidence="2" key="1">
    <citation type="journal article" date="2014" name="Int. J. Syst. Evol. Microbiol.">
        <title>Complete genome sequence of Corynebacterium casei LMG S-19264T (=DSM 44701T), isolated from a smear-ripened cheese.</title>
        <authorList>
            <consortium name="US DOE Joint Genome Institute (JGI-PGF)"/>
            <person name="Walter F."/>
            <person name="Albersmeier A."/>
            <person name="Kalinowski J."/>
            <person name="Ruckert C."/>
        </authorList>
    </citation>
    <scope>NUCLEOTIDE SEQUENCE</scope>
    <source>
        <strain evidence="2">JCM 3091</strain>
    </source>
</reference>
<dbReference type="InterPro" id="IPR013784">
    <property type="entry name" value="Carb-bd-like_fold"/>
</dbReference>
<reference evidence="2" key="2">
    <citation type="submission" date="2020-09" db="EMBL/GenBank/DDBJ databases">
        <authorList>
            <person name="Sun Q."/>
            <person name="Ohkuma M."/>
        </authorList>
    </citation>
    <scope>NUCLEOTIDE SEQUENCE</scope>
    <source>
        <strain evidence="2">JCM 3091</strain>
    </source>
</reference>
<organism evidence="2 3">
    <name type="scientific">Pilimelia terevasa</name>
    <dbReference type="NCBI Taxonomy" id="53372"/>
    <lineage>
        <taxon>Bacteria</taxon>
        <taxon>Bacillati</taxon>
        <taxon>Actinomycetota</taxon>
        <taxon>Actinomycetes</taxon>
        <taxon>Micromonosporales</taxon>
        <taxon>Micromonosporaceae</taxon>
        <taxon>Pilimelia</taxon>
    </lineage>
</organism>
<evidence type="ECO:0000313" key="3">
    <source>
        <dbReference type="Proteomes" id="UP000662200"/>
    </source>
</evidence>
<name>A0A8J3FGB3_9ACTN</name>